<dbReference type="InterPro" id="IPR036352">
    <property type="entry name" value="Semap_dom_sf"/>
</dbReference>
<gene>
    <name evidence="4" type="ORF">scyTo_0026144</name>
</gene>
<proteinExistence type="predicted"/>
<dbReference type="OrthoDB" id="9988752at2759"/>
<dbReference type="GO" id="GO:0045499">
    <property type="term" value="F:chemorepellent activity"/>
    <property type="evidence" value="ECO:0007669"/>
    <property type="project" value="TreeGrafter"/>
</dbReference>
<reference evidence="4 5" key="1">
    <citation type="journal article" date="2018" name="Nat. Ecol. Evol.">
        <title>Shark genomes provide insights into elasmobranch evolution and the origin of vertebrates.</title>
        <authorList>
            <person name="Hara Y"/>
            <person name="Yamaguchi K"/>
            <person name="Onimaru K"/>
            <person name="Kadota M"/>
            <person name="Koyanagi M"/>
            <person name="Keeley SD"/>
            <person name="Tatsumi K"/>
            <person name="Tanaka K"/>
            <person name="Motone F"/>
            <person name="Kageyama Y"/>
            <person name="Nozu R"/>
            <person name="Adachi N"/>
            <person name="Nishimura O"/>
            <person name="Nakagawa R"/>
            <person name="Tanegashima C"/>
            <person name="Kiyatake I"/>
            <person name="Matsumoto R"/>
            <person name="Murakumo K"/>
            <person name="Nishida K"/>
            <person name="Terakita A"/>
            <person name="Kuratani S"/>
            <person name="Sato K"/>
            <person name="Hyodo S Kuraku.S."/>
        </authorList>
    </citation>
    <scope>NUCLEOTIDE SEQUENCE [LARGE SCALE GENOMIC DNA]</scope>
</reference>
<comment type="caution">
    <text evidence="4">The sequence shown here is derived from an EMBL/GenBank/DDBJ whole genome shotgun (WGS) entry which is preliminary data.</text>
</comment>
<comment type="caution">
    <text evidence="2">Lacks conserved residue(s) required for the propagation of feature annotation.</text>
</comment>
<dbReference type="OMA" id="HASYEFT"/>
<dbReference type="GO" id="GO:0030215">
    <property type="term" value="F:semaphorin receptor binding"/>
    <property type="evidence" value="ECO:0007669"/>
    <property type="project" value="InterPro"/>
</dbReference>
<dbReference type="PANTHER" id="PTHR11036:SF17">
    <property type="entry name" value="SEMAPHORIN-4G"/>
    <property type="match status" value="1"/>
</dbReference>
<feature type="non-terminal residue" evidence="4">
    <location>
        <position position="74"/>
    </location>
</feature>
<dbReference type="PANTHER" id="PTHR11036">
    <property type="entry name" value="SEMAPHORIN"/>
    <property type="match status" value="1"/>
</dbReference>
<organism evidence="4 5">
    <name type="scientific">Scyliorhinus torazame</name>
    <name type="common">Cloudy catshark</name>
    <name type="synonym">Catulus torazame</name>
    <dbReference type="NCBI Taxonomy" id="75743"/>
    <lineage>
        <taxon>Eukaryota</taxon>
        <taxon>Metazoa</taxon>
        <taxon>Chordata</taxon>
        <taxon>Craniata</taxon>
        <taxon>Vertebrata</taxon>
        <taxon>Chondrichthyes</taxon>
        <taxon>Elasmobranchii</taxon>
        <taxon>Galeomorphii</taxon>
        <taxon>Galeoidea</taxon>
        <taxon>Carcharhiniformes</taxon>
        <taxon>Scyliorhinidae</taxon>
        <taxon>Scyliorhinus</taxon>
    </lineage>
</organism>
<sequence length="74" mass="8462">CITDKFRSKGIETSRDLPDTVLDFVKKHPLMDEEVKPMGGHPVFMKKNVKYTKIVVDTVTALDDKQYDVMFIGT</sequence>
<feature type="non-terminal residue" evidence="4">
    <location>
        <position position="1"/>
    </location>
</feature>
<keyword evidence="5" id="KW-1185">Reference proteome</keyword>
<dbReference type="PROSITE" id="PS51004">
    <property type="entry name" value="SEMA"/>
    <property type="match status" value="1"/>
</dbReference>
<dbReference type="Pfam" id="PF01403">
    <property type="entry name" value="Sema"/>
    <property type="match status" value="1"/>
</dbReference>
<dbReference type="EMBL" id="BFAA01163032">
    <property type="protein sequence ID" value="GCB85482.1"/>
    <property type="molecule type" value="Genomic_DNA"/>
</dbReference>
<protein>
    <recommendedName>
        <fullName evidence="3">Sema domain-containing protein</fullName>
    </recommendedName>
</protein>
<dbReference type="Gene3D" id="2.130.10.10">
    <property type="entry name" value="YVTN repeat-like/Quinoprotein amine dehydrogenase"/>
    <property type="match status" value="1"/>
</dbReference>
<dbReference type="SUPFAM" id="SSF101912">
    <property type="entry name" value="Sema domain"/>
    <property type="match status" value="1"/>
</dbReference>
<evidence type="ECO:0000313" key="5">
    <source>
        <dbReference type="Proteomes" id="UP000288216"/>
    </source>
</evidence>
<dbReference type="Proteomes" id="UP000288216">
    <property type="component" value="Unassembled WGS sequence"/>
</dbReference>
<dbReference type="GO" id="GO:0030335">
    <property type="term" value="P:positive regulation of cell migration"/>
    <property type="evidence" value="ECO:0007669"/>
    <property type="project" value="TreeGrafter"/>
</dbReference>
<evidence type="ECO:0000256" key="2">
    <source>
        <dbReference type="PROSITE-ProRule" id="PRU00352"/>
    </source>
</evidence>
<evidence type="ECO:0000313" key="4">
    <source>
        <dbReference type="EMBL" id="GCB85482.1"/>
    </source>
</evidence>
<keyword evidence="1" id="KW-0325">Glycoprotein</keyword>
<dbReference type="GO" id="GO:0001755">
    <property type="term" value="P:neural crest cell migration"/>
    <property type="evidence" value="ECO:0007669"/>
    <property type="project" value="TreeGrafter"/>
</dbReference>
<evidence type="ECO:0000256" key="1">
    <source>
        <dbReference type="ARBA" id="ARBA00023180"/>
    </source>
</evidence>
<dbReference type="InterPro" id="IPR027231">
    <property type="entry name" value="Semaphorin"/>
</dbReference>
<dbReference type="GO" id="GO:0007411">
    <property type="term" value="P:axon guidance"/>
    <property type="evidence" value="ECO:0007669"/>
    <property type="project" value="TreeGrafter"/>
</dbReference>
<evidence type="ECO:0000259" key="3">
    <source>
        <dbReference type="PROSITE" id="PS51004"/>
    </source>
</evidence>
<dbReference type="GO" id="GO:0071526">
    <property type="term" value="P:semaphorin-plexin signaling pathway"/>
    <property type="evidence" value="ECO:0007669"/>
    <property type="project" value="TreeGrafter"/>
</dbReference>
<dbReference type="InterPro" id="IPR001627">
    <property type="entry name" value="Semap_dom"/>
</dbReference>
<name>A0A401QJC4_SCYTO</name>
<dbReference type="GO" id="GO:0005886">
    <property type="term" value="C:plasma membrane"/>
    <property type="evidence" value="ECO:0007669"/>
    <property type="project" value="TreeGrafter"/>
</dbReference>
<dbReference type="AlphaFoldDB" id="A0A401QJC4"/>
<dbReference type="STRING" id="75743.A0A401QJC4"/>
<accession>A0A401QJC4</accession>
<feature type="domain" description="Sema" evidence="3">
    <location>
        <begin position="1"/>
        <end position="74"/>
    </location>
</feature>
<dbReference type="InterPro" id="IPR015943">
    <property type="entry name" value="WD40/YVTN_repeat-like_dom_sf"/>
</dbReference>